<dbReference type="PANTHER" id="PTHR22891">
    <property type="entry name" value="EUKARYOTIC TRANSLATION INITIATION FACTOR 2C"/>
    <property type="match status" value="1"/>
</dbReference>
<reference evidence="3" key="1">
    <citation type="journal article" date="2017" name="Plant Cell">
        <title>Mutations in Argonaute5 Illuminate Epistatic Interactions of the K1 and I Loci Leading to Saddle Seed Color Patterns in Glycine max.</title>
        <authorList>
            <person name="Cho Y.B."/>
            <person name="Jones S.I."/>
            <person name="Vodkin L.O."/>
        </authorList>
    </citation>
    <scope>NUCLEOTIDE SEQUENCE</scope>
</reference>
<protein>
    <submittedName>
        <fullName evidence="3">Argonaute 5 k1 variant UC18a</fullName>
    </submittedName>
</protein>
<dbReference type="PROSITE" id="PS50821">
    <property type="entry name" value="PAZ"/>
    <property type="match status" value="1"/>
</dbReference>
<organism evidence="3">
    <name type="scientific">Glycine max</name>
    <name type="common">Soybean</name>
    <name type="synonym">Glycine hispida</name>
    <dbReference type="NCBI Taxonomy" id="3847"/>
    <lineage>
        <taxon>Eukaryota</taxon>
        <taxon>Viridiplantae</taxon>
        <taxon>Streptophyta</taxon>
        <taxon>Embryophyta</taxon>
        <taxon>Tracheophyta</taxon>
        <taxon>Spermatophyta</taxon>
        <taxon>Magnoliopsida</taxon>
        <taxon>eudicotyledons</taxon>
        <taxon>Gunneridae</taxon>
        <taxon>Pentapetalae</taxon>
        <taxon>rosids</taxon>
        <taxon>fabids</taxon>
        <taxon>Fabales</taxon>
        <taxon>Fabaceae</taxon>
        <taxon>Papilionoideae</taxon>
        <taxon>50 kb inversion clade</taxon>
        <taxon>NPAAA clade</taxon>
        <taxon>indigoferoid/millettioid clade</taxon>
        <taxon>Phaseoleae</taxon>
        <taxon>Glycine</taxon>
        <taxon>Glycine subgen. Soja</taxon>
    </lineage>
</organism>
<evidence type="ECO:0000313" key="3">
    <source>
        <dbReference type="EMBL" id="ARE30025.1"/>
    </source>
</evidence>
<dbReference type="GO" id="GO:0003723">
    <property type="term" value="F:RNA binding"/>
    <property type="evidence" value="ECO:0007669"/>
    <property type="project" value="InterPro"/>
</dbReference>
<dbReference type="AlphaFoldDB" id="A0A1V0PL26"/>
<dbReference type="SUPFAM" id="SSF101690">
    <property type="entry name" value="PAZ domain"/>
    <property type="match status" value="1"/>
</dbReference>
<dbReference type="Pfam" id="PF08699">
    <property type="entry name" value="ArgoL1"/>
    <property type="match status" value="1"/>
</dbReference>
<dbReference type="Pfam" id="PF16486">
    <property type="entry name" value="ArgoN"/>
    <property type="match status" value="1"/>
</dbReference>
<evidence type="ECO:0000256" key="1">
    <source>
        <dbReference type="SAM" id="MobiDB-lite"/>
    </source>
</evidence>
<sequence>MSRRGGSKQQPDSRHPAPPSAAPSPAGRGRGRGRGEFSSVPAPSPVNAPSAPPPASTIGVPSGAAPVRAASPSPAAESLTSAVEKQLTLQPSAPSSTKAVRFSERPGFGLVGKKIKVRANHFQVKVAEQDLFHYDVSINPEINSKKVCRDVMTLLVQAHREKFLGNRIPAYDGRKSLFTAGPLPFESKDFVIVLKDEDEPGSSSSAPARKKREREFRVTIRFASRTDLHHLGQFLRRRQLDCPYETIQALDVVLRATPSERFDVVGRSFFSPFLGKPGTLGSGTEYWRGYYQSLRPTQMGLSLNIDVSARAFYEAIPVIDFIQIHFRLNPSKPLPDQDRIKLKRALRGIKVEVNHGKNLRRYKITGVTKEPLRELIFVKLLLDRDIQRD</sequence>
<dbReference type="ExpressionAtlas" id="A0A1V0PL26">
    <property type="expression patterns" value="baseline and differential"/>
</dbReference>
<gene>
    <name evidence="3" type="primary">AGO5</name>
</gene>
<dbReference type="EMBL" id="KY621334">
    <property type="protein sequence ID" value="ARE30025.1"/>
    <property type="molecule type" value="Genomic_DNA"/>
</dbReference>
<evidence type="ECO:0000259" key="2">
    <source>
        <dbReference type="PROSITE" id="PS50821"/>
    </source>
</evidence>
<feature type="region of interest" description="Disordered" evidence="1">
    <location>
        <begin position="1"/>
        <end position="78"/>
    </location>
</feature>
<accession>A0A1V0PL26</accession>
<feature type="compositionally biased region" description="Low complexity" evidence="1">
    <location>
        <begin position="61"/>
        <end position="78"/>
    </location>
</feature>
<dbReference type="InterPro" id="IPR036085">
    <property type="entry name" value="PAZ_dom_sf"/>
</dbReference>
<feature type="compositionally biased region" description="Pro residues" evidence="1">
    <location>
        <begin position="42"/>
        <end position="55"/>
    </location>
</feature>
<dbReference type="Gene3D" id="2.170.260.10">
    <property type="entry name" value="paz domain"/>
    <property type="match status" value="1"/>
</dbReference>
<dbReference type="InterPro" id="IPR003100">
    <property type="entry name" value="PAZ_dom"/>
</dbReference>
<dbReference type="InterPro" id="IPR032474">
    <property type="entry name" value="Argonaute_N"/>
</dbReference>
<dbReference type="CDD" id="cd02846">
    <property type="entry name" value="PAZ_argonaute_like"/>
    <property type="match status" value="1"/>
</dbReference>
<dbReference type="SMART" id="SM01163">
    <property type="entry name" value="DUF1785"/>
    <property type="match status" value="1"/>
</dbReference>
<proteinExistence type="predicted"/>
<dbReference type="InterPro" id="IPR014811">
    <property type="entry name" value="ArgoL1"/>
</dbReference>
<feature type="domain" description="PAZ" evidence="2">
    <location>
        <begin position="317"/>
        <end position="389"/>
    </location>
</feature>
<name>A0A1V0PL26_SOYBN</name>